<dbReference type="CDD" id="cd07995">
    <property type="entry name" value="TPK"/>
    <property type="match status" value="1"/>
</dbReference>
<dbReference type="SUPFAM" id="SSF63999">
    <property type="entry name" value="Thiamin pyrophosphokinase, catalytic domain"/>
    <property type="match status" value="1"/>
</dbReference>
<gene>
    <name evidence="9" type="ORF">KI688_009338</name>
</gene>
<evidence type="ECO:0000259" key="8">
    <source>
        <dbReference type="SMART" id="SM00983"/>
    </source>
</evidence>
<dbReference type="PIRSF" id="PIRSF031057">
    <property type="entry name" value="Thiamin_pyrophosphokinase"/>
    <property type="match status" value="1"/>
</dbReference>
<evidence type="ECO:0000256" key="5">
    <source>
        <dbReference type="ARBA" id="ARBA00022777"/>
    </source>
</evidence>
<evidence type="ECO:0000313" key="9">
    <source>
        <dbReference type="EMBL" id="KAG9070008.1"/>
    </source>
</evidence>
<comment type="similarity">
    <text evidence="2 7">Belongs to the thiamine pyrophosphokinase family.</text>
</comment>
<evidence type="ECO:0000256" key="6">
    <source>
        <dbReference type="ARBA" id="ARBA00022840"/>
    </source>
</evidence>
<evidence type="ECO:0000313" key="10">
    <source>
        <dbReference type="Proteomes" id="UP000707451"/>
    </source>
</evidence>
<evidence type="ECO:0000256" key="7">
    <source>
        <dbReference type="PIRNR" id="PIRNR031057"/>
    </source>
</evidence>
<accession>A0A9P7Y0H4</accession>
<dbReference type="Pfam" id="PF04263">
    <property type="entry name" value="TPK_catalytic"/>
    <property type="match status" value="1"/>
</dbReference>
<dbReference type="EMBL" id="JAHRHY010000004">
    <property type="protein sequence ID" value="KAG9070008.1"/>
    <property type="molecule type" value="Genomic_DNA"/>
</dbReference>
<keyword evidence="5 7" id="KW-0418">Kinase</keyword>
<comment type="caution">
    <text evidence="9">The sequence shown here is derived from an EMBL/GenBank/DDBJ whole genome shotgun (WGS) entry which is preliminary data.</text>
</comment>
<evidence type="ECO:0000256" key="3">
    <source>
        <dbReference type="ARBA" id="ARBA00022679"/>
    </source>
</evidence>
<dbReference type="NCBIfam" id="TIGR01378">
    <property type="entry name" value="thi_PPkinase"/>
    <property type="match status" value="1"/>
</dbReference>
<keyword evidence="3 7" id="KW-0808">Transferase</keyword>
<dbReference type="Gene3D" id="3.40.50.10240">
    <property type="entry name" value="Thiamin pyrophosphokinase, catalytic domain"/>
    <property type="match status" value="1"/>
</dbReference>
<dbReference type="GO" id="GO:0030975">
    <property type="term" value="F:thiamine binding"/>
    <property type="evidence" value="ECO:0007669"/>
    <property type="project" value="UniProtKB-UniRule"/>
</dbReference>
<keyword evidence="10" id="KW-1185">Reference proteome</keyword>
<protein>
    <recommendedName>
        <fullName evidence="7">Thiamine pyrophosphokinase</fullName>
        <ecNumber evidence="7">2.7.6.2</ecNumber>
    </recommendedName>
</protein>
<dbReference type="GO" id="GO:0009229">
    <property type="term" value="P:thiamine diphosphate biosynthetic process"/>
    <property type="evidence" value="ECO:0007669"/>
    <property type="project" value="UniProtKB-UniRule"/>
</dbReference>
<organism evidence="9 10">
    <name type="scientific">Linnemannia hyalina</name>
    <dbReference type="NCBI Taxonomy" id="64524"/>
    <lineage>
        <taxon>Eukaryota</taxon>
        <taxon>Fungi</taxon>
        <taxon>Fungi incertae sedis</taxon>
        <taxon>Mucoromycota</taxon>
        <taxon>Mortierellomycotina</taxon>
        <taxon>Mortierellomycetes</taxon>
        <taxon>Mortierellales</taxon>
        <taxon>Mortierellaceae</taxon>
        <taxon>Linnemannia</taxon>
    </lineage>
</organism>
<sequence>MNWQPSKCLEDPQEYQRKYVSANSDAMAGHHGKFALIILNQPILIHRTLFNNVWQNATYRFCADGGANRLYDLLKTDEERSKYLPDYIRGDLDSLRDSVKNYYQSQGVPVERDDSEYSTDFMKCVELVRARDPSPPSLTTTAGSTAPAITSEASDHRTLEERQASNLGIVALGGTGGRFDQSMSSIHHLYILNQERHATLVSDESLVVVLGAGTHEITCNLDVEGPTCGIIPVGSTEAILTTTGLKWDVEDWKTSFGTQISTSNALVGPKVTIKTNAPVVWTTELRFEEK</sequence>
<dbReference type="SMART" id="SM00983">
    <property type="entry name" value="TPK_B1_binding"/>
    <property type="match status" value="1"/>
</dbReference>
<keyword evidence="4 7" id="KW-0547">Nucleotide-binding</keyword>
<dbReference type="PANTHER" id="PTHR13622">
    <property type="entry name" value="THIAMIN PYROPHOSPHOKINASE"/>
    <property type="match status" value="1"/>
</dbReference>
<dbReference type="EC" id="2.7.6.2" evidence="7"/>
<dbReference type="Proteomes" id="UP000707451">
    <property type="component" value="Unassembled WGS sequence"/>
</dbReference>
<dbReference type="Pfam" id="PF04265">
    <property type="entry name" value="TPK_B1_binding"/>
    <property type="match status" value="1"/>
</dbReference>
<name>A0A9P7Y0H4_9FUNG</name>
<feature type="domain" description="Thiamin pyrophosphokinase thiamin-binding" evidence="8">
    <location>
        <begin position="213"/>
        <end position="279"/>
    </location>
</feature>
<dbReference type="GO" id="GO:0006772">
    <property type="term" value="P:thiamine metabolic process"/>
    <property type="evidence" value="ECO:0007669"/>
    <property type="project" value="InterPro"/>
</dbReference>
<dbReference type="InterPro" id="IPR036371">
    <property type="entry name" value="TPK_B1-bd_sf"/>
</dbReference>
<keyword evidence="6 7" id="KW-0067">ATP-binding</keyword>
<reference evidence="9" key="1">
    <citation type="submission" date="2021-06" db="EMBL/GenBank/DDBJ databases">
        <title>Genome Sequence of Mortierella hyaline Strain SCG-10, a Cold-Adapted, Nitrate-Reducing Fungus Isolated from Soil in Minnesota, USA.</title>
        <authorList>
            <person name="Aldossari N."/>
        </authorList>
    </citation>
    <scope>NUCLEOTIDE SEQUENCE</scope>
    <source>
        <strain evidence="9">SCG-10</strain>
    </source>
</reference>
<evidence type="ECO:0000256" key="1">
    <source>
        <dbReference type="ARBA" id="ARBA00005078"/>
    </source>
</evidence>
<dbReference type="InterPro" id="IPR007373">
    <property type="entry name" value="Thiamin_PyroPKinase_B1-bd"/>
</dbReference>
<dbReference type="OrthoDB" id="25149at2759"/>
<dbReference type="AlphaFoldDB" id="A0A9P7Y0H4"/>
<dbReference type="PANTHER" id="PTHR13622:SF8">
    <property type="entry name" value="THIAMIN PYROPHOSPHOKINASE 1"/>
    <property type="match status" value="1"/>
</dbReference>
<comment type="pathway">
    <text evidence="1 7">Cofactor biosynthesis; thiamine diphosphate biosynthesis; thiamine diphosphate from thiamine: step 1/1.</text>
</comment>
<dbReference type="InterPro" id="IPR036759">
    <property type="entry name" value="TPK_catalytic_sf"/>
</dbReference>
<dbReference type="GO" id="GO:0005524">
    <property type="term" value="F:ATP binding"/>
    <property type="evidence" value="ECO:0007669"/>
    <property type="project" value="UniProtKB-UniRule"/>
</dbReference>
<comment type="catalytic activity">
    <reaction evidence="7">
        <text>thiamine + ATP = thiamine diphosphate + AMP + H(+)</text>
        <dbReference type="Rhea" id="RHEA:11576"/>
        <dbReference type="ChEBI" id="CHEBI:15378"/>
        <dbReference type="ChEBI" id="CHEBI:18385"/>
        <dbReference type="ChEBI" id="CHEBI:30616"/>
        <dbReference type="ChEBI" id="CHEBI:58937"/>
        <dbReference type="ChEBI" id="CHEBI:456215"/>
    </reaction>
</comment>
<dbReference type="GO" id="GO:0004788">
    <property type="term" value="F:thiamine diphosphokinase activity"/>
    <property type="evidence" value="ECO:0007669"/>
    <property type="project" value="UniProtKB-UniRule"/>
</dbReference>
<dbReference type="GO" id="GO:0016301">
    <property type="term" value="F:kinase activity"/>
    <property type="evidence" value="ECO:0007669"/>
    <property type="project" value="UniProtKB-UniRule"/>
</dbReference>
<evidence type="ECO:0000256" key="2">
    <source>
        <dbReference type="ARBA" id="ARBA00006785"/>
    </source>
</evidence>
<evidence type="ECO:0000256" key="4">
    <source>
        <dbReference type="ARBA" id="ARBA00022741"/>
    </source>
</evidence>
<dbReference type="InterPro" id="IPR007371">
    <property type="entry name" value="TPK_catalytic"/>
</dbReference>
<proteinExistence type="inferred from homology"/>
<dbReference type="InterPro" id="IPR006282">
    <property type="entry name" value="Thi_PPkinase"/>
</dbReference>
<dbReference type="InterPro" id="IPR016966">
    <property type="entry name" value="Thiamin_pyrophosphokinase_euk"/>
</dbReference>
<dbReference type="SUPFAM" id="SSF63862">
    <property type="entry name" value="Thiamin pyrophosphokinase, substrate-binding domain"/>
    <property type="match status" value="1"/>
</dbReference>